<keyword evidence="10" id="KW-1185">Reference proteome</keyword>
<dbReference type="PANTHER" id="PTHR33048">
    <property type="entry name" value="PTH11-LIKE INTEGRAL MEMBRANE PROTEIN (AFU_ORTHOLOGUE AFUA_5G11245)"/>
    <property type="match status" value="1"/>
</dbReference>
<evidence type="ECO:0000256" key="2">
    <source>
        <dbReference type="ARBA" id="ARBA00022692"/>
    </source>
</evidence>
<dbReference type="GO" id="GO:0016020">
    <property type="term" value="C:membrane"/>
    <property type="evidence" value="ECO:0007669"/>
    <property type="project" value="UniProtKB-SubCell"/>
</dbReference>
<dbReference type="PANTHER" id="PTHR33048:SF96">
    <property type="entry name" value="INTEGRAL MEMBRANE PROTEIN"/>
    <property type="match status" value="1"/>
</dbReference>
<dbReference type="STRING" id="28573.A0A0U1M7M6"/>
<sequence length="419" mass="45920">MSITTTLGRMQHARYQPHEDSNTDNIGPAFLVLTSVLTSFSIVTTTLRCFARAYRRSLGWDDYMIAIATVLIIARSGLQIASVSHGNGKHRSQVSDPDYSWVVMQGWYTQVILFPTLCLVKCSICSLLLRIIPKPRTKWVLWGIMVGLVLTNLEPVIVLLAECSPVKTYWDPHAGTCWNPDIRIYSIYLQVGYSALTDLICALMPIYVVYSIQMPMKDKILLCGLMSLGLVATACALVRASSLGTSTKDLTYDYCVAAIWANVELHLGIIAANAACGNLIYGIIRSCFHHRGCLPKLSQNSNGYRTHGSSGFSASRSRSSRGGRGYLRSVDAERTDYHSALSGNSGYGDNGSPGRCDSASVAGGPENGLSLHPSRESEIPLQDGIFKKVDYVMERSEASESDRPLPGNGNWFIDGRLSR</sequence>
<evidence type="ECO:0000256" key="4">
    <source>
        <dbReference type="ARBA" id="ARBA00023136"/>
    </source>
</evidence>
<feature type="region of interest" description="Disordered" evidence="6">
    <location>
        <begin position="341"/>
        <end position="377"/>
    </location>
</feature>
<evidence type="ECO:0000256" key="1">
    <source>
        <dbReference type="ARBA" id="ARBA00004141"/>
    </source>
</evidence>
<dbReference type="Pfam" id="PF20684">
    <property type="entry name" value="Fung_rhodopsin"/>
    <property type="match status" value="1"/>
</dbReference>
<proteinExistence type="inferred from homology"/>
<feature type="transmembrane region" description="Helical" evidence="7">
    <location>
        <begin position="63"/>
        <end position="87"/>
    </location>
</feature>
<feature type="region of interest" description="Disordered" evidence="6">
    <location>
        <begin position="305"/>
        <end position="324"/>
    </location>
</feature>
<feature type="region of interest" description="Disordered" evidence="6">
    <location>
        <begin position="397"/>
        <end position="419"/>
    </location>
</feature>
<dbReference type="OrthoDB" id="5022096at2759"/>
<keyword evidence="2 7" id="KW-0812">Transmembrane</keyword>
<dbReference type="EMBL" id="CVMT01000010">
    <property type="protein sequence ID" value="CRG91595.1"/>
    <property type="molecule type" value="Genomic_DNA"/>
</dbReference>
<dbReference type="InterPro" id="IPR049326">
    <property type="entry name" value="Rhodopsin_dom_fungi"/>
</dbReference>
<evidence type="ECO:0000313" key="10">
    <source>
        <dbReference type="Proteomes" id="UP000054383"/>
    </source>
</evidence>
<comment type="subcellular location">
    <subcellularLocation>
        <location evidence="1">Membrane</location>
        <topology evidence="1">Multi-pass membrane protein</topology>
    </subcellularLocation>
</comment>
<feature type="transmembrane region" description="Helical" evidence="7">
    <location>
        <begin position="29"/>
        <end position="51"/>
    </location>
</feature>
<feature type="compositionally biased region" description="Low complexity" evidence="6">
    <location>
        <begin position="308"/>
        <end position="317"/>
    </location>
</feature>
<evidence type="ECO:0000256" key="7">
    <source>
        <dbReference type="SAM" id="Phobius"/>
    </source>
</evidence>
<name>A0A0U1M7M6_TALIS</name>
<feature type="domain" description="Rhodopsin" evidence="8">
    <location>
        <begin position="47"/>
        <end position="273"/>
    </location>
</feature>
<evidence type="ECO:0000256" key="5">
    <source>
        <dbReference type="ARBA" id="ARBA00038359"/>
    </source>
</evidence>
<dbReference type="OMA" id="WIYATIA"/>
<protein>
    <recommendedName>
        <fullName evidence="8">Rhodopsin domain-containing protein</fullName>
    </recommendedName>
</protein>
<feature type="transmembrane region" description="Helical" evidence="7">
    <location>
        <begin position="187"/>
        <end position="208"/>
    </location>
</feature>
<keyword evidence="3 7" id="KW-1133">Transmembrane helix</keyword>
<evidence type="ECO:0000313" key="9">
    <source>
        <dbReference type="EMBL" id="CRG91595.1"/>
    </source>
</evidence>
<evidence type="ECO:0000256" key="3">
    <source>
        <dbReference type="ARBA" id="ARBA00022989"/>
    </source>
</evidence>
<gene>
    <name evidence="9" type="ORF">PISL3812_08645</name>
</gene>
<reference evidence="9 10" key="1">
    <citation type="submission" date="2015-04" db="EMBL/GenBank/DDBJ databases">
        <authorList>
            <person name="Syromyatnikov M.Y."/>
            <person name="Popov V.N."/>
        </authorList>
    </citation>
    <scope>NUCLEOTIDE SEQUENCE [LARGE SCALE GENOMIC DNA]</scope>
    <source>
        <strain evidence="9">WF-38-12</strain>
    </source>
</reference>
<keyword evidence="4 7" id="KW-0472">Membrane</keyword>
<dbReference type="AlphaFoldDB" id="A0A0U1M7M6"/>
<comment type="similarity">
    <text evidence="5">Belongs to the SAT4 family.</text>
</comment>
<organism evidence="9 10">
    <name type="scientific">Talaromyces islandicus</name>
    <name type="common">Penicillium islandicum</name>
    <dbReference type="NCBI Taxonomy" id="28573"/>
    <lineage>
        <taxon>Eukaryota</taxon>
        <taxon>Fungi</taxon>
        <taxon>Dikarya</taxon>
        <taxon>Ascomycota</taxon>
        <taxon>Pezizomycotina</taxon>
        <taxon>Eurotiomycetes</taxon>
        <taxon>Eurotiomycetidae</taxon>
        <taxon>Eurotiales</taxon>
        <taxon>Trichocomaceae</taxon>
        <taxon>Talaromyces</taxon>
        <taxon>Talaromyces sect. Islandici</taxon>
    </lineage>
</organism>
<evidence type="ECO:0000259" key="8">
    <source>
        <dbReference type="Pfam" id="PF20684"/>
    </source>
</evidence>
<evidence type="ECO:0000256" key="6">
    <source>
        <dbReference type="SAM" id="MobiDB-lite"/>
    </source>
</evidence>
<accession>A0A0U1M7M6</accession>
<feature type="transmembrane region" description="Helical" evidence="7">
    <location>
        <begin position="139"/>
        <end position="161"/>
    </location>
</feature>
<feature type="transmembrane region" description="Helical" evidence="7">
    <location>
        <begin position="220"/>
        <end position="239"/>
    </location>
</feature>
<feature type="transmembrane region" description="Helical" evidence="7">
    <location>
        <begin position="107"/>
        <end position="132"/>
    </location>
</feature>
<dbReference type="InterPro" id="IPR052337">
    <property type="entry name" value="SAT4-like"/>
</dbReference>
<dbReference type="Proteomes" id="UP000054383">
    <property type="component" value="Unassembled WGS sequence"/>
</dbReference>
<feature type="transmembrane region" description="Helical" evidence="7">
    <location>
        <begin position="259"/>
        <end position="281"/>
    </location>
</feature>